<dbReference type="Proteomes" id="UP001501170">
    <property type="component" value="Unassembled WGS sequence"/>
</dbReference>
<dbReference type="EMBL" id="BAAARB010000028">
    <property type="protein sequence ID" value="GAA2392470.1"/>
    <property type="molecule type" value="Genomic_DNA"/>
</dbReference>
<name>A0ABN3I2L7_9ACTN</name>
<dbReference type="PANTHER" id="PTHR38342">
    <property type="entry name" value="SLR5037 PROTEIN"/>
    <property type="match status" value="1"/>
</dbReference>
<proteinExistence type="predicted"/>
<reference evidence="2 3" key="1">
    <citation type="journal article" date="2019" name="Int. J. Syst. Evol. Microbiol.">
        <title>The Global Catalogue of Microorganisms (GCM) 10K type strain sequencing project: providing services to taxonomists for standard genome sequencing and annotation.</title>
        <authorList>
            <consortium name="The Broad Institute Genomics Platform"/>
            <consortium name="The Broad Institute Genome Sequencing Center for Infectious Disease"/>
            <person name="Wu L."/>
            <person name="Ma J."/>
        </authorList>
    </citation>
    <scope>NUCLEOTIDE SEQUENCE [LARGE SCALE GENOMIC DNA]</scope>
    <source>
        <strain evidence="2 3">JCM 16227</strain>
    </source>
</reference>
<organism evidence="2 3">
    <name type="scientific">Gordonia cholesterolivorans</name>
    <dbReference type="NCBI Taxonomy" id="559625"/>
    <lineage>
        <taxon>Bacteria</taxon>
        <taxon>Bacillati</taxon>
        <taxon>Actinomycetota</taxon>
        <taxon>Actinomycetes</taxon>
        <taxon>Mycobacteriales</taxon>
        <taxon>Gordoniaceae</taxon>
        <taxon>Gordonia</taxon>
    </lineage>
</organism>
<keyword evidence="3" id="KW-1185">Reference proteome</keyword>
<feature type="domain" description="DUF302" evidence="1">
    <location>
        <begin position="178"/>
        <end position="232"/>
    </location>
</feature>
<evidence type="ECO:0000313" key="3">
    <source>
        <dbReference type="Proteomes" id="UP001501170"/>
    </source>
</evidence>
<dbReference type="Pfam" id="PF03625">
    <property type="entry name" value="DUF302"/>
    <property type="match status" value="2"/>
</dbReference>
<dbReference type="CDD" id="cd14797">
    <property type="entry name" value="DUF302"/>
    <property type="match status" value="2"/>
</dbReference>
<comment type="caution">
    <text evidence="2">The sequence shown here is derived from an EMBL/GenBank/DDBJ whole genome shotgun (WGS) entry which is preliminary data.</text>
</comment>
<dbReference type="SUPFAM" id="SSF103247">
    <property type="entry name" value="TT1751-like"/>
    <property type="match status" value="2"/>
</dbReference>
<dbReference type="InterPro" id="IPR005180">
    <property type="entry name" value="DUF302"/>
</dbReference>
<gene>
    <name evidence="2" type="ORF">GCM10009855_35410</name>
</gene>
<evidence type="ECO:0000313" key="2">
    <source>
        <dbReference type="EMBL" id="GAA2392470.1"/>
    </source>
</evidence>
<dbReference type="PANTHER" id="PTHR38342:SF2">
    <property type="entry name" value="INNER MEMBRANE OR EXPORTED"/>
    <property type="match status" value="1"/>
</dbReference>
<sequence length="268" mass="27332">MVYASNYSVSDTVSRVQRALETVGTVAATVDFEKLAQGTGKTIRPTTVVIGGNPKAASPLITADQRAAIDLPQKYLVWQAANGTVFLAYNSAEYIAALAGIPVSSDALDGLRAGSASTASDATGSSAAAAEGTDVSTAPRYLVEKTSDASVAASIARYEAAFAAKNQPTVATVDLASAAAETPLRPTMVTYVGNPAVSTALVGAQQTMGIDLPARYVAWQDSEGIVHVAHPDIRVLAARHSISPTNPVLDMVEAATTGFTDAASGSGS</sequence>
<protein>
    <recommendedName>
        <fullName evidence="1">DUF302 domain-containing protein</fullName>
    </recommendedName>
</protein>
<dbReference type="Gene3D" id="3.30.310.70">
    <property type="entry name" value="TT1751-like domain"/>
    <property type="match status" value="2"/>
</dbReference>
<dbReference type="InterPro" id="IPR035923">
    <property type="entry name" value="TT1751-like_sf"/>
</dbReference>
<accession>A0ABN3I2L7</accession>
<feature type="domain" description="DUF302" evidence="1">
    <location>
        <begin position="33"/>
        <end position="90"/>
    </location>
</feature>
<evidence type="ECO:0000259" key="1">
    <source>
        <dbReference type="Pfam" id="PF03625"/>
    </source>
</evidence>